<dbReference type="RefSeq" id="WP_093318250.1">
    <property type="nucleotide sequence ID" value="NZ_FOHV01000006.1"/>
</dbReference>
<dbReference type="InterPro" id="IPR012134">
    <property type="entry name" value="Glu-5-SA_DH"/>
</dbReference>
<name>A0A1I0ALY4_9GAMM</name>
<keyword evidence="4 7" id="KW-0521">NADP</keyword>
<dbReference type="PANTHER" id="PTHR11063">
    <property type="entry name" value="GLUTAMATE SEMIALDEHYDE DEHYDROGENASE"/>
    <property type="match status" value="1"/>
</dbReference>
<dbReference type="InterPro" id="IPR020593">
    <property type="entry name" value="G-glutamylP_reductase_CS"/>
</dbReference>
<dbReference type="GO" id="GO:0055129">
    <property type="term" value="P:L-proline biosynthetic process"/>
    <property type="evidence" value="ECO:0007669"/>
    <property type="project" value="UniProtKB-UniRule"/>
</dbReference>
<dbReference type="InterPro" id="IPR016162">
    <property type="entry name" value="Ald_DH_N"/>
</dbReference>
<evidence type="ECO:0000256" key="5">
    <source>
        <dbReference type="ARBA" id="ARBA00023002"/>
    </source>
</evidence>
<gene>
    <name evidence="7" type="primary">proA</name>
    <name evidence="8" type="ORF">SAMN02583745_00975</name>
</gene>
<dbReference type="SUPFAM" id="SSF53720">
    <property type="entry name" value="ALDH-like"/>
    <property type="match status" value="1"/>
</dbReference>
<evidence type="ECO:0000256" key="2">
    <source>
        <dbReference type="ARBA" id="ARBA00022605"/>
    </source>
</evidence>
<organism evidence="8 9">
    <name type="scientific">Thorsellia anophelis DSM 18579</name>
    <dbReference type="NCBI Taxonomy" id="1123402"/>
    <lineage>
        <taxon>Bacteria</taxon>
        <taxon>Pseudomonadati</taxon>
        <taxon>Pseudomonadota</taxon>
        <taxon>Gammaproteobacteria</taxon>
        <taxon>Enterobacterales</taxon>
        <taxon>Thorselliaceae</taxon>
        <taxon>Thorsellia</taxon>
    </lineage>
</organism>
<dbReference type="UniPathway" id="UPA00098">
    <property type="reaction ID" value="UER00360"/>
</dbReference>
<comment type="catalytic activity">
    <reaction evidence="6 7">
        <text>L-glutamate 5-semialdehyde + phosphate + NADP(+) = L-glutamyl 5-phosphate + NADPH + H(+)</text>
        <dbReference type="Rhea" id="RHEA:19541"/>
        <dbReference type="ChEBI" id="CHEBI:15378"/>
        <dbReference type="ChEBI" id="CHEBI:43474"/>
        <dbReference type="ChEBI" id="CHEBI:57783"/>
        <dbReference type="ChEBI" id="CHEBI:58066"/>
        <dbReference type="ChEBI" id="CHEBI:58274"/>
        <dbReference type="ChEBI" id="CHEBI:58349"/>
        <dbReference type="EC" id="1.2.1.41"/>
    </reaction>
</comment>
<evidence type="ECO:0000256" key="4">
    <source>
        <dbReference type="ARBA" id="ARBA00022857"/>
    </source>
</evidence>
<dbReference type="InterPro" id="IPR016161">
    <property type="entry name" value="Ald_DH/histidinol_DH"/>
</dbReference>
<evidence type="ECO:0000313" key="9">
    <source>
        <dbReference type="Proteomes" id="UP000242642"/>
    </source>
</evidence>
<keyword evidence="7" id="KW-0963">Cytoplasm</keyword>
<evidence type="ECO:0000256" key="1">
    <source>
        <dbReference type="ARBA" id="ARBA00004985"/>
    </source>
</evidence>
<evidence type="ECO:0000256" key="3">
    <source>
        <dbReference type="ARBA" id="ARBA00022650"/>
    </source>
</evidence>
<dbReference type="NCBIfam" id="TIGR00407">
    <property type="entry name" value="proA"/>
    <property type="match status" value="1"/>
</dbReference>
<dbReference type="PROSITE" id="PS01223">
    <property type="entry name" value="PROA"/>
    <property type="match status" value="1"/>
</dbReference>
<dbReference type="PANTHER" id="PTHR11063:SF8">
    <property type="entry name" value="DELTA-1-PYRROLINE-5-CARBOXYLATE SYNTHASE"/>
    <property type="match status" value="1"/>
</dbReference>
<comment type="subcellular location">
    <subcellularLocation>
        <location evidence="7">Cytoplasm</location>
    </subcellularLocation>
</comment>
<dbReference type="FunFam" id="3.40.309.10:FF:000006">
    <property type="entry name" value="Gamma-glutamyl phosphate reductase"/>
    <property type="match status" value="1"/>
</dbReference>
<dbReference type="Proteomes" id="UP000242642">
    <property type="component" value="Unassembled WGS sequence"/>
</dbReference>
<dbReference type="EMBL" id="FOHV01000006">
    <property type="protein sequence ID" value="SES95376.1"/>
    <property type="molecule type" value="Genomic_DNA"/>
</dbReference>
<reference evidence="9" key="1">
    <citation type="submission" date="2016-10" db="EMBL/GenBank/DDBJ databases">
        <authorList>
            <person name="Varghese N."/>
            <person name="Submissions S."/>
        </authorList>
    </citation>
    <scope>NUCLEOTIDE SEQUENCE [LARGE SCALE GENOMIC DNA]</scope>
    <source>
        <strain evidence="9">DSM 18579</strain>
    </source>
</reference>
<dbReference type="HAMAP" id="MF_00412">
    <property type="entry name" value="ProA"/>
    <property type="match status" value="1"/>
</dbReference>
<evidence type="ECO:0000256" key="7">
    <source>
        <dbReference type="HAMAP-Rule" id="MF_00412"/>
    </source>
</evidence>
<keyword evidence="3 7" id="KW-0641">Proline biosynthesis</keyword>
<dbReference type="InterPro" id="IPR016163">
    <property type="entry name" value="Ald_DH_C"/>
</dbReference>
<keyword evidence="2 7" id="KW-0028">Amino-acid biosynthesis</keyword>
<dbReference type="EC" id="1.2.1.41" evidence="7"/>
<sequence length="459" mass="50294">MQSLQSQLPTEDEIKANLITIAQSAKIASWHLAKLNTSQKNAFLLALADVLELNESKILDANQKDIALAKKTNVSEAMLDRLLLTPLRITQIINEVRHVASLSDPIGITLEGKLLDSGLRLEKRSVPLGVVAAIYEARPNVTIDVACLCFKTGNAVILRGGKETIHTNRVLIEIIQETLSGFGLPIHAIQGILEPDREYVNTLLKLDSYIDMLIPRGGASLHRLCKEHSTIPVITGGIGVCHIYLDNQYFALSDNSDNDIHSLSSEKIASALSIIDNAKIQRPSACNSLETLLVHNDIAEVFIPKLYHYLSDRTVTLRVCEKVATILKSNIAIDEGEILPKYVKPVTNSDYAEESLGLLLNVKIVGTIDDAIDHIRTYGTHHSDAILTQNMKTADYFIDSIDSAAIYVNASTRFTDGAQFGLGAEVAVSTQKLHARGPMGLDALTTYKWIGRGDDSIRQ</sequence>
<comment type="pathway">
    <text evidence="1 7">Amino-acid biosynthesis; L-proline biosynthesis; L-glutamate 5-semialdehyde from L-glutamate: step 2/2.</text>
</comment>
<dbReference type="CDD" id="cd07079">
    <property type="entry name" value="ALDH_F18-19_ProA-GPR"/>
    <property type="match status" value="1"/>
</dbReference>
<dbReference type="InterPro" id="IPR000965">
    <property type="entry name" value="GPR_dom"/>
</dbReference>
<dbReference type="Gene3D" id="3.40.309.10">
    <property type="entry name" value="Aldehyde Dehydrogenase, Chain A, domain 2"/>
    <property type="match status" value="1"/>
</dbReference>
<protein>
    <recommendedName>
        <fullName evidence="7">Gamma-glutamyl phosphate reductase</fullName>
        <shortName evidence="7">GPR</shortName>
        <ecNumber evidence="7">1.2.1.41</ecNumber>
    </recommendedName>
    <alternativeName>
        <fullName evidence="7">Glutamate-5-semialdehyde dehydrogenase</fullName>
    </alternativeName>
    <alternativeName>
        <fullName evidence="7">Glutamyl-gamma-semialdehyde dehydrogenase</fullName>
        <shortName evidence="7">GSA dehydrogenase</shortName>
    </alternativeName>
</protein>
<evidence type="ECO:0000256" key="6">
    <source>
        <dbReference type="ARBA" id="ARBA00049024"/>
    </source>
</evidence>
<accession>A0A1I0ALY4</accession>
<proteinExistence type="inferred from homology"/>
<dbReference type="GO" id="GO:0050661">
    <property type="term" value="F:NADP binding"/>
    <property type="evidence" value="ECO:0007669"/>
    <property type="project" value="InterPro"/>
</dbReference>
<keyword evidence="9" id="KW-1185">Reference proteome</keyword>
<dbReference type="Gene3D" id="3.40.605.10">
    <property type="entry name" value="Aldehyde Dehydrogenase, Chain A, domain 1"/>
    <property type="match status" value="1"/>
</dbReference>
<dbReference type="NCBIfam" id="NF001221">
    <property type="entry name" value="PRK00197.1"/>
    <property type="match status" value="1"/>
</dbReference>
<comment type="function">
    <text evidence="7">Catalyzes the NADPH-dependent reduction of L-glutamate 5-phosphate into L-glutamate 5-semialdehyde and phosphate. The product spontaneously undergoes cyclization to form 1-pyrroline-5-carboxylate.</text>
</comment>
<keyword evidence="5 7" id="KW-0560">Oxidoreductase</keyword>
<comment type="similarity">
    <text evidence="7">Belongs to the gamma-glutamyl phosphate reductase family.</text>
</comment>
<dbReference type="OrthoDB" id="9809970at2"/>
<dbReference type="STRING" id="1123402.SAMN02583745_00975"/>
<dbReference type="PIRSF" id="PIRSF000151">
    <property type="entry name" value="GPR"/>
    <property type="match status" value="1"/>
</dbReference>
<dbReference type="GO" id="GO:0004350">
    <property type="term" value="F:glutamate-5-semialdehyde dehydrogenase activity"/>
    <property type="evidence" value="ECO:0007669"/>
    <property type="project" value="UniProtKB-UniRule"/>
</dbReference>
<dbReference type="GO" id="GO:0005737">
    <property type="term" value="C:cytoplasm"/>
    <property type="evidence" value="ECO:0007669"/>
    <property type="project" value="UniProtKB-SubCell"/>
</dbReference>
<dbReference type="AlphaFoldDB" id="A0A1I0ALY4"/>
<evidence type="ECO:0000313" key="8">
    <source>
        <dbReference type="EMBL" id="SES95376.1"/>
    </source>
</evidence>